<evidence type="ECO:0000313" key="2">
    <source>
        <dbReference type="EMBL" id="QIK72489.1"/>
    </source>
</evidence>
<dbReference type="Proteomes" id="UP000501058">
    <property type="component" value="Chromosome"/>
</dbReference>
<dbReference type="Pfam" id="PF03883">
    <property type="entry name" value="H2O2_YaaD"/>
    <property type="match status" value="1"/>
</dbReference>
<dbReference type="PANTHER" id="PTHR30283">
    <property type="entry name" value="PEROXIDE STRESS RESPONSE PROTEIN YAAA"/>
    <property type="match status" value="1"/>
</dbReference>
<evidence type="ECO:0000256" key="1">
    <source>
        <dbReference type="HAMAP-Rule" id="MF_00652"/>
    </source>
</evidence>
<dbReference type="GO" id="GO:0033194">
    <property type="term" value="P:response to hydroperoxide"/>
    <property type="evidence" value="ECO:0007669"/>
    <property type="project" value="TreeGrafter"/>
</dbReference>
<sequence>MITILSPAKSLDYESKLATRKHTEPRLLAESERLIDVLRHKSVSELAGMMHISDELAALNAQRYADFSVPFTTRNARPAILAFHGDVYLGLDAPGSFGERDYTAAQKSLRMLSGLYGVLRPLDLMQPYRLEMGTRLRTDRGATLYDFWGDTITDVLAADLAESPGSDVLVDLASGEYFKAVRPRRLGKRIITPRFEDTDARGKRSIVSFYAKRARGAMAGWIVRNRIQSASRLVEFDELGYRLDAGASRPDAPVFVRSFEDRPAVG</sequence>
<dbReference type="PANTHER" id="PTHR30283:SF4">
    <property type="entry name" value="PEROXIDE STRESS RESISTANCE PROTEIN YAAA"/>
    <property type="match status" value="1"/>
</dbReference>
<keyword evidence="3" id="KW-1185">Reference proteome</keyword>
<dbReference type="NCBIfam" id="NF002542">
    <property type="entry name" value="PRK02101.1-3"/>
    <property type="match status" value="1"/>
</dbReference>
<dbReference type="InterPro" id="IPR005583">
    <property type="entry name" value="YaaA"/>
</dbReference>
<dbReference type="AlphaFoldDB" id="A0A6G7Y6Z8"/>
<gene>
    <name evidence="2" type="primary">yaaA</name>
    <name evidence="2" type="ORF">G7070_09700</name>
</gene>
<name>A0A6G7Y6Z8_9ACTN</name>
<dbReference type="EMBL" id="CP049865">
    <property type="protein sequence ID" value="QIK72489.1"/>
    <property type="molecule type" value="Genomic_DNA"/>
</dbReference>
<dbReference type="GO" id="GO:0005829">
    <property type="term" value="C:cytosol"/>
    <property type="evidence" value="ECO:0007669"/>
    <property type="project" value="TreeGrafter"/>
</dbReference>
<evidence type="ECO:0000313" key="3">
    <source>
        <dbReference type="Proteomes" id="UP000501058"/>
    </source>
</evidence>
<organism evidence="2 3">
    <name type="scientific">Propioniciclava coleopterorum</name>
    <dbReference type="NCBI Taxonomy" id="2714937"/>
    <lineage>
        <taxon>Bacteria</taxon>
        <taxon>Bacillati</taxon>
        <taxon>Actinomycetota</taxon>
        <taxon>Actinomycetes</taxon>
        <taxon>Propionibacteriales</taxon>
        <taxon>Propionibacteriaceae</taxon>
        <taxon>Propioniciclava</taxon>
    </lineage>
</organism>
<reference evidence="2 3" key="1">
    <citation type="submission" date="2020-03" db="EMBL/GenBank/DDBJ databases">
        <title>Propioniciclava sp. nov., isolated from Hydrophilus acuminatus.</title>
        <authorList>
            <person name="Hyun D.-W."/>
            <person name="Bae J.-W."/>
        </authorList>
    </citation>
    <scope>NUCLEOTIDE SEQUENCE [LARGE SCALE GENOMIC DNA]</scope>
    <source>
        <strain evidence="2 3">HDW11</strain>
    </source>
</reference>
<proteinExistence type="inferred from homology"/>
<dbReference type="RefSeq" id="WP_166233563.1">
    <property type="nucleotide sequence ID" value="NZ_CP049865.1"/>
</dbReference>
<protein>
    <recommendedName>
        <fullName evidence="1">UPF0246 protein G7070_09700</fullName>
    </recommendedName>
</protein>
<dbReference type="KEGG" id="prv:G7070_09700"/>
<comment type="similarity">
    <text evidence="1">Belongs to the UPF0246 family.</text>
</comment>
<dbReference type="HAMAP" id="MF_00652">
    <property type="entry name" value="UPF0246"/>
    <property type="match status" value="1"/>
</dbReference>
<accession>A0A6G7Y6Z8</accession>